<organism evidence="1 2">
    <name type="scientific">Botryotinia calthae</name>
    <dbReference type="NCBI Taxonomy" id="38488"/>
    <lineage>
        <taxon>Eukaryota</taxon>
        <taxon>Fungi</taxon>
        <taxon>Dikarya</taxon>
        <taxon>Ascomycota</taxon>
        <taxon>Pezizomycotina</taxon>
        <taxon>Leotiomycetes</taxon>
        <taxon>Helotiales</taxon>
        <taxon>Sclerotiniaceae</taxon>
        <taxon>Botryotinia</taxon>
    </lineage>
</organism>
<accession>A0A4Y8CFR4</accession>
<comment type="caution">
    <text evidence="1">The sequence shown here is derived from an EMBL/GenBank/DDBJ whole genome shotgun (WGS) entry which is preliminary data.</text>
</comment>
<evidence type="ECO:0000313" key="2">
    <source>
        <dbReference type="Proteomes" id="UP000297299"/>
    </source>
</evidence>
<protein>
    <submittedName>
        <fullName evidence="1">Uncharacterized protein</fullName>
    </submittedName>
</protein>
<gene>
    <name evidence="1" type="ORF">BOTCAL_0821g00030</name>
</gene>
<dbReference type="OrthoDB" id="3556259at2759"/>
<evidence type="ECO:0000313" key="1">
    <source>
        <dbReference type="EMBL" id="TEY31137.1"/>
    </source>
</evidence>
<reference evidence="1 2" key="1">
    <citation type="submission" date="2017-11" db="EMBL/GenBank/DDBJ databases">
        <title>Comparative genomics of Botrytis spp.</title>
        <authorList>
            <person name="Valero-Jimenez C.A."/>
            <person name="Tapia P."/>
            <person name="Veloso J."/>
            <person name="Silva-Moreno E."/>
            <person name="Staats M."/>
            <person name="Valdes J.H."/>
            <person name="Van Kan J.A.L."/>
        </authorList>
    </citation>
    <scope>NUCLEOTIDE SEQUENCE [LARGE SCALE GENOMIC DNA]</scope>
    <source>
        <strain evidence="1 2">MUCL2830</strain>
    </source>
</reference>
<sequence length="142" mass="16729">MLEKPTEKENAYHQWLFDEIDTLSEILGDRLRESRIGIRSKSIDWDSVTEEYNGHFNGCFQEKGAIRRDGESELCEGRYAPNRTRQEIKMISRNDPHLSSILAEYNDLKEKIDSDISEDSSQVEVYEEDQSHPRMFRWKGVK</sequence>
<dbReference type="AlphaFoldDB" id="A0A4Y8CFR4"/>
<dbReference type="Proteomes" id="UP000297299">
    <property type="component" value="Unassembled WGS sequence"/>
</dbReference>
<name>A0A4Y8CFR4_9HELO</name>
<proteinExistence type="predicted"/>
<keyword evidence="2" id="KW-1185">Reference proteome</keyword>
<dbReference type="EMBL" id="PHWZ01000817">
    <property type="protein sequence ID" value="TEY31137.1"/>
    <property type="molecule type" value="Genomic_DNA"/>
</dbReference>